<dbReference type="AlphaFoldDB" id="A0A154W7J2"/>
<protein>
    <recommendedName>
        <fullName evidence="3">N-formylglutamate amidohydrolase</fullName>
    </recommendedName>
</protein>
<sequence>MALTGEIGRSIPNVLVRRDPGVNAAPVVFDIPRSGFTYPRDFQPDAQFVDVQRGVSMYVEELYGGAPAAGANWLFAEFPNSYIDANRHQLDIDPKLIDGEWPEPLKPTRKSELGIGLIHSVCRTGDLPLYSSKLAVEDVQHRLDAYYWPYHNELSDILKRHRAAKGVAYHVSCHSMASIGGHATIDHGSERSEFDIGDGNGKTCKPEFVELVVETLRGFGHQVTVNKHYAGAESIHKHADPANGIHSLQIEIKRGIYMDERKFIRSPRFAEIRGHLDQLAQAICAYAGR</sequence>
<evidence type="ECO:0000313" key="2">
    <source>
        <dbReference type="Proteomes" id="UP000076400"/>
    </source>
</evidence>
<dbReference type="InterPro" id="IPR007709">
    <property type="entry name" value="N-FG_amidohydro"/>
</dbReference>
<gene>
    <name evidence="1" type="ORF">AUP43_07045</name>
</gene>
<proteinExistence type="predicted"/>
<dbReference type="SUPFAM" id="SSF53187">
    <property type="entry name" value="Zn-dependent exopeptidases"/>
    <property type="match status" value="1"/>
</dbReference>
<dbReference type="Gene3D" id="3.40.630.40">
    <property type="entry name" value="Zn-dependent exopeptidases"/>
    <property type="match status" value="1"/>
</dbReference>
<reference evidence="1 2" key="1">
    <citation type="submission" date="2015-12" db="EMBL/GenBank/DDBJ databases">
        <title>Genome sequence of Oceanibaculum pacificum MCCC 1A02656.</title>
        <authorList>
            <person name="Lu L."/>
            <person name="Lai Q."/>
            <person name="Shao Z."/>
            <person name="Qian P."/>
        </authorList>
    </citation>
    <scope>NUCLEOTIDE SEQUENCE [LARGE SCALE GENOMIC DNA]</scope>
    <source>
        <strain evidence="1 2">MCCC 1A02656</strain>
    </source>
</reference>
<evidence type="ECO:0008006" key="3">
    <source>
        <dbReference type="Google" id="ProtNLM"/>
    </source>
</evidence>
<dbReference type="Pfam" id="PF05013">
    <property type="entry name" value="FGase"/>
    <property type="match status" value="1"/>
</dbReference>
<keyword evidence="2" id="KW-1185">Reference proteome</keyword>
<organism evidence="1 2">
    <name type="scientific">Oceanibaculum pacificum</name>
    <dbReference type="NCBI Taxonomy" id="580166"/>
    <lineage>
        <taxon>Bacteria</taxon>
        <taxon>Pseudomonadati</taxon>
        <taxon>Pseudomonadota</taxon>
        <taxon>Alphaproteobacteria</taxon>
        <taxon>Rhodospirillales</taxon>
        <taxon>Oceanibaculaceae</taxon>
        <taxon>Oceanibaculum</taxon>
    </lineage>
</organism>
<dbReference type="Proteomes" id="UP000076400">
    <property type="component" value="Unassembled WGS sequence"/>
</dbReference>
<dbReference type="STRING" id="580166.AUP43_07045"/>
<evidence type="ECO:0000313" key="1">
    <source>
        <dbReference type="EMBL" id="KZD09494.1"/>
    </source>
</evidence>
<comment type="caution">
    <text evidence="1">The sequence shown here is derived from an EMBL/GenBank/DDBJ whole genome shotgun (WGS) entry which is preliminary data.</text>
</comment>
<name>A0A154W7J2_9PROT</name>
<accession>A0A154W7J2</accession>
<dbReference type="EMBL" id="LPXN01000097">
    <property type="protein sequence ID" value="KZD09494.1"/>
    <property type="molecule type" value="Genomic_DNA"/>
</dbReference>